<sequence>MDTHSLRNLTFLMSLGGLSLGCPPKEETTTDATTDPTTGATDSNAPTMGGTDGASETDTGMSDTTSAEPTSSSTTEGTTGAAEPDYPLCKQLAERYVECDPEAASYFDYLLMDCNMFWAKGEEDGPTCLTALEELMTCILNLDCRQFNGDEEQCATESDAATMACPTAY</sequence>
<reference evidence="2" key="1">
    <citation type="submission" date="2021-08" db="EMBL/GenBank/DDBJ databases">
        <authorList>
            <person name="Stevens D.C."/>
        </authorList>
    </citation>
    <scope>NUCLEOTIDE SEQUENCE</scope>
    <source>
        <strain evidence="2">DSM 53165</strain>
    </source>
</reference>
<proteinExistence type="predicted"/>
<gene>
    <name evidence="2" type="ORF">K7C98_02605</name>
</gene>
<feature type="region of interest" description="Disordered" evidence="1">
    <location>
        <begin position="17"/>
        <end position="84"/>
    </location>
</feature>
<evidence type="ECO:0000256" key="1">
    <source>
        <dbReference type="SAM" id="MobiDB-lite"/>
    </source>
</evidence>
<organism evidence="2 3">
    <name type="scientific">Nannocystis pusilla</name>
    <dbReference type="NCBI Taxonomy" id="889268"/>
    <lineage>
        <taxon>Bacteria</taxon>
        <taxon>Pseudomonadati</taxon>
        <taxon>Myxococcota</taxon>
        <taxon>Polyangia</taxon>
        <taxon>Nannocystales</taxon>
        <taxon>Nannocystaceae</taxon>
        <taxon>Nannocystis</taxon>
    </lineage>
</organism>
<dbReference type="EMBL" id="JAIRAU010000001">
    <property type="protein sequence ID" value="MBZ5708132.1"/>
    <property type="molecule type" value="Genomic_DNA"/>
</dbReference>
<keyword evidence="3" id="KW-1185">Reference proteome</keyword>
<dbReference type="Proteomes" id="UP001139031">
    <property type="component" value="Unassembled WGS sequence"/>
</dbReference>
<evidence type="ECO:0000313" key="3">
    <source>
        <dbReference type="Proteomes" id="UP001139031"/>
    </source>
</evidence>
<dbReference type="RefSeq" id="WP_224189887.1">
    <property type="nucleotide sequence ID" value="NZ_JAIRAU010000001.1"/>
</dbReference>
<name>A0ABS7TIR9_9BACT</name>
<comment type="caution">
    <text evidence="2">The sequence shown here is derived from an EMBL/GenBank/DDBJ whole genome shotgun (WGS) entry which is preliminary data.</text>
</comment>
<evidence type="ECO:0000313" key="2">
    <source>
        <dbReference type="EMBL" id="MBZ5708132.1"/>
    </source>
</evidence>
<protein>
    <submittedName>
        <fullName evidence="2">Uncharacterized protein</fullName>
    </submittedName>
</protein>
<accession>A0ABS7TIR9</accession>
<feature type="compositionally biased region" description="Low complexity" evidence="1">
    <location>
        <begin position="30"/>
        <end position="42"/>
    </location>
</feature>
<dbReference type="PROSITE" id="PS51257">
    <property type="entry name" value="PROKAR_LIPOPROTEIN"/>
    <property type="match status" value="1"/>
</dbReference>
<feature type="compositionally biased region" description="Low complexity" evidence="1">
    <location>
        <begin position="62"/>
        <end position="84"/>
    </location>
</feature>